<organism evidence="1 2">
    <name type="scientific">Botrytis galanthina</name>
    <dbReference type="NCBI Taxonomy" id="278940"/>
    <lineage>
        <taxon>Eukaryota</taxon>
        <taxon>Fungi</taxon>
        <taxon>Dikarya</taxon>
        <taxon>Ascomycota</taxon>
        <taxon>Pezizomycotina</taxon>
        <taxon>Leotiomycetes</taxon>
        <taxon>Helotiales</taxon>
        <taxon>Sclerotiniaceae</taxon>
        <taxon>Botrytis</taxon>
    </lineage>
</organism>
<dbReference type="AlphaFoldDB" id="A0A4V4HTU1"/>
<protein>
    <submittedName>
        <fullName evidence="1">Uncharacterized protein</fullName>
    </submittedName>
</protein>
<gene>
    <name evidence="1" type="ORF">BGAL_0356g00010</name>
</gene>
<evidence type="ECO:0000313" key="1">
    <source>
        <dbReference type="EMBL" id="THV46836.1"/>
    </source>
</evidence>
<evidence type="ECO:0000313" key="2">
    <source>
        <dbReference type="Proteomes" id="UP000308671"/>
    </source>
</evidence>
<dbReference type="EMBL" id="PQXL01000356">
    <property type="protein sequence ID" value="THV46836.1"/>
    <property type="molecule type" value="Genomic_DNA"/>
</dbReference>
<dbReference type="Proteomes" id="UP000308671">
    <property type="component" value="Unassembled WGS sequence"/>
</dbReference>
<proteinExistence type="predicted"/>
<name>A0A4V4HTU1_9HELO</name>
<accession>A0A4V4HTU1</accession>
<keyword evidence="2" id="KW-1185">Reference proteome</keyword>
<reference evidence="1 2" key="1">
    <citation type="submission" date="2017-12" db="EMBL/GenBank/DDBJ databases">
        <title>Comparative genomics of Botrytis spp.</title>
        <authorList>
            <person name="Valero-Jimenez C.A."/>
            <person name="Tapia P."/>
            <person name="Veloso J."/>
            <person name="Silva-Moreno E."/>
            <person name="Staats M."/>
            <person name="Valdes J.H."/>
            <person name="Van Kan J.A.L."/>
        </authorList>
    </citation>
    <scope>NUCLEOTIDE SEQUENCE [LARGE SCALE GENOMIC DNA]</scope>
    <source>
        <strain evidence="1 2">MUCL435</strain>
    </source>
</reference>
<sequence>MPPKVDGKGAQRDVESWSVKTKKAAASPNTILKAVAISRLGIRYFEKNLIREAARRTAGEAALAPNAIVADPDIGSAFDCETSLVASDQVVDSSFFSASSPPTVPPETSTQSISPTVILEVTESCRETT</sequence>
<comment type="caution">
    <text evidence="1">The sequence shown here is derived from an EMBL/GenBank/DDBJ whole genome shotgun (WGS) entry which is preliminary data.</text>
</comment>